<dbReference type="EMBL" id="AP028961">
    <property type="protein sequence ID" value="BET44699.1"/>
    <property type="molecule type" value="Genomic_DNA"/>
</dbReference>
<proteinExistence type="predicted"/>
<evidence type="ECO:0000256" key="2">
    <source>
        <dbReference type="ARBA" id="ARBA00022519"/>
    </source>
</evidence>
<dbReference type="GO" id="GO:0009246">
    <property type="term" value="P:enterobacterial common antigen biosynthetic process"/>
    <property type="evidence" value="ECO:0007669"/>
    <property type="project" value="InterPro"/>
</dbReference>
<feature type="transmembrane region" description="Helical" evidence="6">
    <location>
        <begin position="81"/>
        <end position="100"/>
    </location>
</feature>
<evidence type="ECO:0000256" key="6">
    <source>
        <dbReference type="SAM" id="Phobius"/>
    </source>
</evidence>
<keyword evidence="3" id="KW-0328">Glycosyltransferase</keyword>
<evidence type="ECO:0000256" key="5">
    <source>
        <dbReference type="ARBA" id="ARBA00023136"/>
    </source>
</evidence>
<keyword evidence="2" id="KW-0997">Cell inner membrane</keyword>
<keyword evidence="6" id="KW-1133">Transmembrane helix</keyword>
<dbReference type="AlphaFoldDB" id="A0AAT9G4R3"/>
<reference evidence="7" key="2">
    <citation type="submission" date="2023-10" db="EMBL/GenBank/DDBJ databases">
        <authorList>
            <person name="Koga R."/>
            <person name="Fukatsu T."/>
        </authorList>
    </citation>
    <scope>NUCLEOTIDE SEQUENCE</scope>
    <source>
        <strain evidence="7">Kw-01</strain>
    </source>
</reference>
<gene>
    <name evidence="7" type="primary">rffT</name>
    <name evidence="7" type="ORF">ACHINZ_3710</name>
</gene>
<evidence type="ECO:0000256" key="3">
    <source>
        <dbReference type="ARBA" id="ARBA00022676"/>
    </source>
</evidence>
<sequence length="359" mass="42919">MTNIIYILSSNIEHHNKTILHFFNDCLSNTVNNNKRVFFVVNKNKNFLLKYQNLHIKYFQNQITLSVAIIKLMKSNNNLKFFFHGQFNVFIWIALFIKIINKKQFLWHIWGGDLYETSKLLKFKLLYYLRRLIYKNIECIFGTQGDLIYFSKFNINTIKYILYFPVPIHVINNLSDKLIKNKVTTILLGNSGDPSNRHIEGLQAIKKQFINQSIKIIIPAGYPKNNHAYIIKIIQTAKLYFLDHEIIIIKQIIKYHDYCNLLKQCDLAYLIFQRQQGIGTISLLIKFSIPFVIDKKNYFYYDLIQYKIPFIFLDTTFNNKILMQIKKQLIQTKKNTIYFLNYKLIIKQWQNTLKLIEHQ</sequence>
<dbReference type="GO" id="GO:0008417">
    <property type="term" value="F:fucosyltransferase activity"/>
    <property type="evidence" value="ECO:0007669"/>
    <property type="project" value="InterPro"/>
</dbReference>
<accession>A0AAT9G4R3</accession>
<keyword evidence="1" id="KW-1003">Cell membrane</keyword>
<evidence type="ECO:0000313" key="7">
    <source>
        <dbReference type="EMBL" id="BET44699.1"/>
    </source>
</evidence>
<dbReference type="InterPro" id="IPR009993">
    <property type="entry name" value="WecF"/>
</dbReference>
<reference evidence="7" key="1">
    <citation type="journal article" date="2023" name="Front. Microbiol.">
        <title>Genome analysis of Candidatus Aschnera chinzeii, the bacterial endosymbiont of the blood-sucking bat fly Penicillidia jenynsii (Insecta: Diptera: Nycteribiidae).</title>
        <authorList>
            <person name="Koga R."/>
            <person name="Moriyama M."/>
            <person name="Nozaki T."/>
            <person name="Fukatsu T."/>
        </authorList>
    </citation>
    <scope>NUCLEOTIDE SEQUENCE</scope>
    <source>
        <strain evidence="7">Kw-01</strain>
    </source>
</reference>
<protein>
    <submittedName>
        <fullName evidence="7">TDP-N-acetylfucosamine:lipid II N-acetylfucosaminyltransferase</fullName>
    </submittedName>
</protein>
<name>A0AAT9G4R3_9ENTR</name>
<evidence type="ECO:0000256" key="4">
    <source>
        <dbReference type="ARBA" id="ARBA00022679"/>
    </source>
</evidence>
<organism evidence="7">
    <name type="scientific">Candidatus Aschnera chinzeii</name>
    <dbReference type="NCBI Taxonomy" id="1485666"/>
    <lineage>
        <taxon>Bacteria</taxon>
        <taxon>Pseudomonadati</taxon>
        <taxon>Pseudomonadota</taxon>
        <taxon>Gammaproteobacteria</taxon>
        <taxon>Enterobacterales</taxon>
        <taxon>Enterobacteriaceae</taxon>
        <taxon>Candidatus Aschnera</taxon>
    </lineage>
</organism>
<evidence type="ECO:0000256" key="1">
    <source>
        <dbReference type="ARBA" id="ARBA00022475"/>
    </source>
</evidence>
<keyword evidence="4" id="KW-0808">Transferase</keyword>
<dbReference type="Pfam" id="PF07429">
    <property type="entry name" value="Glyco_transf_56"/>
    <property type="match status" value="1"/>
</dbReference>
<keyword evidence="6" id="KW-0812">Transmembrane</keyword>
<keyword evidence="5 6" id="KW-0472">Membrane</keyword>